<accession>A0A058ZWS0</accession>
<gene>
    <name evidence="2" type="ORF">EUGRSUZ_L00851</name>
</gene>
<dbReference type="Proteomes" id="UP000030711">
    <property type="component" value="Unassembled WGS sequence"/>
</dbReference>
<name>A0A058ZWS0_EUCGR</name>
<organism evidence="2">
    <name type="scientific">Eucalyptus grandis</name>
    <name type="common">Flooded gum</name>
    <dbReference type="NCBI Taxonomy" id="71139"/>
    <lineage>
        <taxon>Eukaryota</taxon>
        <taxon>Viridiplantae</taxon>
        <taxon>Streptophyta</taxon>
        <taxon>Embryophyta</taxon>
        <taxon>Tracheophyta</taxon>
        <taxon>Spermatophyta</taxon>
        <taxon>Magnoliopsida</taxon>
        <taxon>eudicotyledons</taxon>
        <taxon>Gunneridae</taxon>
        <taxon>Pentapetalae</taxon>
        <taxon>rosids</taxon>
        <taxon>malvids</taxon>
        <taxon>Myrtales</taxon>
        <taxon>Myrtaceae</taxon>
        <taxon>Myrtoideae</taxon>
        <taxon>Eucalypteae</taxon>
        <taxon>Eucalyptus</taxon>
    </lineage>
</organism>
<dbReference type="InParanoid" id="A0A058ZWS0"/>
<reference evidence="1" key="4">
    <citation type="submission" date="2023-07" db="EMBL/GenBank/DDBJ databases">
        <authorList>
            <person name="Myburg A.A."/>
            <person name="Grattapaglia D."/>
            <person name="Tuskan G.A."/>
            <person name="Hellsten U."/>
            <person name="Hayes R.D."/>
            <person name="Grimwood J."/>
            <person name="Jenkins J."/>
            <person name="Lindquist E."/>
            <person name="Tice H."/>
            <person name="Bauer D."/>
            <person name="Goodstein D.M."/>
            <person name="Dubchak I."/>
            <person name="Poliakov A."/>
            <person name="Mizrachi E."/>
            <person name="Kullan A.R."/>
            <person name="Hussey S.G."/>
            <person name="Pinard D."/>
            <person name="Van D.M."/>
            <person name="Singh P."/>
            <person name="Van J.I."/>
            <person name="Silva-Junior O.B."/>
            <person name="Togawa R.C."/>
            <person name="Pappas M.R."/>
            <person name="Faria D.A."/>
            <person name="Sansaloni C.P."/>
            <person name="Petroli C.D."/>
            <person name="Yang X."/>
            <person name="Ranjan P."/>
            <person name="Tschaplinski T.J."/>
            <person name="Ye C.Y."/>
            <person name="Li T."/>
            <person name="Sterck L."/>
            <person name="Vanneste K."/>
            <person name="Murat F."/>
            <person name="Soler M."/>
            <person name="Clemente H.S."/>
            <person name="Saidi N."/>
            <person name="Cassan-Wang H."/>
            <person name="Dunand C."/>
            <person name="Hefer C.A."/>
            <person name="Bornberg-Bauer E."/>
            <person name="Kersting A.R."/>
            <person name="Vining K."/>
            <person name="Amarasinghe V."/>
            <person name="Ranik M."/>
            <person name="Naithani S."/>
            <person name="Elser J."/>
            <person name="Boyd A.E."/>
            <person name="Liston A."/>
            <person name="Spatafora J.W."/>
            <person name="Dharmwardhana P."/>
            <person name="Raja R."/>
            <person name="Sullivan C."/>
            <person name="Romanel E."/>
            <person name="Alves-Ferreira M."/>
            <person name="Kulheim C."/>
            <person name="Foley W."/>
            <person name="Carocha V."/>
            <person name="Paiva J."/>
            <person name="Kudrna D."/>
            <person name="Brommonschenkel S.H."/>
            <person name="Pasquali G."/>
            <person name="Byrne M."/>
            <person name="Rigault P."/>
            <person name="Tibbits J."/>
            <person name="Spokevicius A."/>
            <person name="Jones R.C."/>
            <person name="Steane D.A."/>
            <person name="Vaillancourt R.E."/>
            <person name="Potts B.M."/>
            <person name="Joubert F."/>
            <person name="Barry K."/>
            <person name="Pappas G.J."/>
            <person name="Strauss S.H."/>
            <person name="Jaiswal P."/>
            <person name="Grima-Pettenati J."/>
            <person name="Salse J."/>
            <person name="Van D.P."/>
            <person name="Rokhsar D.S."/>
            <person name="Schmutz J."/>
        </authorList>
    </citation>
    <scope>NUCLEOTIDE SEQUENCE</scope>
    <source>
        <tissue evidence="1">Leaf extractions</tissue>
    </source>
</reference>
<evidence type="ECO:0000313" key="2">
    <source>
        <dbReference type="EMBL" id="KCW45440.1"/>
    </source>
</evidence>
<reference evidence="1" key="2">
    <citation type="journal article" date="2014" name="Nature">
        <title>The genome of Eucalyptus grandis.</title>
        <authorList>
            <person name="Myburg A.A."/>
            <person name="Grattapaglia D."/>
            <person name="Tuskan G.A."/>
            <person name="Hellsten U."/>
            <person name="Hayes R.D."/>
            <person name="Grimwood J."/>
            <person name="Jenkins J."/>
            <person name="Lindquist E."/>
            <person name="Tice H."/>
            <person name="Bauer D."/>
            <person name="Goodstein D.M."/>
            <person name="Dubchak I."/>
            <person name="Poliakov A."/>
            <person name="Mizrachi E."/>
            <person name="Kullan A.R."/>
            <person name="Hussey S.G."/>
            <person name="Pinard D."/>
            <person name="van der Merwe K."/>
            <person name="Singh P."/>
            <person name="van Jaarsveld I."/>
            <person name="Silva-Junior O.B."/>
            <person name="Togawa R.C."/>
            <person name="Pappas M.R."/>
            <person name="Faria D.A."/>
            <person name="Sansaloni C.P."/>
            <person name="Petroli C.D."/>
            <person name="Yang X."/>
            <person name="Ranjan P."/>
            <person name="Tschaplinski T.J."/>
            <person name="Ye C.Y."/>
            <person name="Li T."/>
            <person name="Sterck L."/>
            <person name="Vanneste K."/>
            <person name="Murat F."/>
            <person name="Soler M."/>
            <person name="Clemente H.S."/>
            <person name="Saidi N."/>
            <person name="Cassan-Wang H."/>
            <person name="Dunand C."/>
            <person name="Hefer C.A."/>
            <person name="Bornberg-Bauer E."/>
            <person name="Kersting A.R."/>
            <person name="Vining K."/>
            <person name="Amarasinghe V."/>
            <person name="Ranik M."/>
            <person name="Naithani S."/>
            <person name="Elser J."/>
            <person name="Boyd A.E."/>
            <person name="Liston A."/>
            <person name="Spatafora J.W."/>
            <person name="Dharmwardhana P."/>
            <person name="Raja R."/>
            <person name="Sullivan C."/>
            <person name="Romanel E."/>
            <person name="Alves-Ferreira M."/>
            <person name="Kulheim C."/>
            <person name="Foley W."/>
            <person name="Carocha V."/>
            <person name="Paiva J."/>
            <person name="Kudrna D."/>
            <person name="Brommonschenkel S.H."/>
            <person name="Pasquali G."/>
            <person name="Byrne M."/>
            <person name="Rigault P."/>
            <person name="Tibbits J."/>
            <person name="Spokevicius A."/>
            <person name="Jones R.C."/>
            <person name="Steane D.A."/>
            <person name="Vaillancourt R.E."/>
            <person name="Potts B.M."/>
            <person name="Joubert F."/>
            <person name="Barry K."/>
            <person name="Pappas G.J."/>
            <person name="Strauss S.H."/>
            <person name="Jaiswal P."/>
            <person name="Grima-Pettenati J."/>
            <person name="Salse J."/>
            <person name="Van de Peer Y."/>
            <person name="Rokhsar D.S."/>
            <person name="Schmutz J."/>
        </authorList>
    </citation>
    <scope>NUCLEOTIDE SEQUENCE</scope>
    <source>
        <tissue evidence="1">Leaf extractions</tissue>
    </source>
</reference>
<dbReference type="EMBL" id="MU848309">
    <property type="protein sequence ID" value="KAK2632940.1"/>
    <property type="molecule type" value="Genomic_DNA"/>
</dbReference>
<dbReference type="AlphaFoldDB" id="A0A058ZWS0"/>
<dbReference type="EMBL" id="KK198824">
    <property type="protein sequence ID" value="KCW45440.1"/>
    <property type="molecule type" value="Genomic_DNA"/>
</dbReference>
<dbReference type="Gramene" id="KCW45440">
    <property type="protein sequence ID" value="KCW45440"/>
    <property type="gene ID" value="EUGRSUZ_L00851"/>
</dbReference>
<sequence>MRGLSRGLFGSVRLGSAAASLDGTEGRTAADRANQFGLQCQVTGTEVAVVRSSCRAELGAGLAVVRRSARAWLWVYAVTDLFGSSSGWRGPLGVGPEAAQRWLQVAAAVRRCCDQ</sequence>
<keyword evidence="3" id="KW-1185">Reference proteome</keyword>
<protein>
    <submittedName>
        <fullName evidence="2">Uncharacterized protein</fullName>
    </submittedName>
</protein>
<reference evidence="1" key="3">
    <citation type="submission" date="2023-04" db="EMBL/GenBank/DDBJ databases">
        <title>WGS assembly of Eucalyptus grandis.</title>
        <authorList>
            <person name="Myburg A."/>
            <person name="Grattapaglia D."/>
            <person name="Tuskan G."/>
            <person name="Hellsten U."/>
            <person name="Hayes R."/>
            <person name="Grimwood J."/>
            <person name="Jenkins J."/>
            <person name="Lindquist E."/>
            <person name="Tice H."/>
            <person name="Bauer D."/>
            <person name="Goodstein D."/>
            <person name="Dubchak I."/>
            <person name="Poliakov A."/>
            <person name="Mizrachi E."/>
            <person name="Kullan A."/>
            <person name="Hussey S."/>
            <person name="Pinard D."/>
            <person name="Van D."/>
            <person name="Singh P."/>
            <person name="Van J."/>
            <person name="Silva-Junior O."/>
            <person name="Togawa R."/>
            <person name="Pappas M."/>
            <person name="Faria D."/>
            <person name="Sansaloni C."/>
            <person name="Petroli C."/>
            <person name="Yang X."/>
            <person name="Ranjan P."/>
            <person name="Tschaplinski T."/>
            <person name="Ye C."/>
            <person name="Li T."/>
            <person name="Sterck L."/>
            <person name="Vanneste K."/>
            <person name="Murat F."/>
            <person name="Soler M."/>
            <person name="Clemente H."/>
            <person name="Saidi N."/>
            <person name="Cassan-Wang H."/>
            <person name="Dunand C."/>
            <person name="Hefer C."/>
            <person name="Bornberg-Bauer E."/>
            <person name="Kersting A."/>
            <person name="Vining K."/>
            <person name="Amarasinghe V."/>
            <person name="Ranik M."/>
            <person name="Naithani S."/>
            <person name="Elser J."/>
            <person name="Boyd A."/>
            <person name="Liston A."/>
            <person name="Spatafora J."/>
            <person name="Dharmwardhana P."/>
            <person name="Raja R."/>
            <person name="Sullivan C."/>
            <person name="Romanel E."/>
            <person name="Alves-Ferreira M."/>
            <person name="Kulheim C."/>
            <person name="Foley W."/>
            <person name="Carocha V."/>
            <person name="Paiva J."/>
            <person name="Kudrna D."/>
            <person name="Brommonschenkel S."/>
            <person name="Pasquali G."/>
            <person name="Byrne M."/>
            <person name="Rigault P."/>
            <person name="Tibbits J."/>
            <person name="Spokevicius A."/>
            <person name="Jones R."/>
            <person name="Steane D."/>
            <person name="Vaillancourt R."/>
            <person name="Potts B."/>
            <person name="Joubert F."/>
            <person name="Barry K."/>
            <person name="Pappas G."/>
            <person name="Strauss S."/>
            <person name="Jaiswal P."/>
            <person name="Grima-Pettenati J."/>
            <person name="Salse J."/>
            <person name="Van D."/>
            <person name="Rokhsar D."/>
            <person name="Schmutz J."/>
        </authorList>
    </citation>
    <scope>NUCLEOTIDE SEQUENCE</scope>
    <source>
        <tissue evidence="1">Leaf extractions</tissue>
    </source>
</reference>
<reference evidence="2" key="1">
    <citation type="submission" date="2013-07" db="EMBL/GenBank/DDBJ databases">
        <title>The genome of Eucalyptus grandis.</title>
        <authorList>
            <person name="Schmutz J."/>
            <person name="Hayes R."/>
            <person name="Myburg A."/>
            <person name="Tuskan G."/>
            <person name="Grattapaglia D."/>
            <person name="Rokhsar D.S."/>
        </authorList>
    </citation>
    <scope>NUCLEOTIDE SEQUENCE</scope>
    <source>
        <tissue evidence="2">Leaf extractions</tissue>
    </source>
</reference>
<proteinExistence type="predicted"/>
<evidence type="ECO:0000313" key="3">
    <source>
        <dbReference type="Proteomes" id="UP000030711"/>
    </source>
</evidence>
<evidence type="ECO:0000313" key="1">
    <source>
        <dbReference type="EMBL" id="KAK2632940.1"/>
    </source>
</evidence>